<keyword evidence="3 10" id="KW-0132">Cell division</keyword>
<dbReference type="InterPro" id="IPR055260">
    <property type="entry name" value="Ndc80_CH"/>
</dbReference>
<evidence type="ECO:0000256" key="9">
    <source>
        <dbReference type="ARBA" id="ARBA00023328"/>
    </source>
</evidence>
<evidence type="ECO:0000256" key="1">
    <source>
        <dbReference type="ARBA" id="ARBA00007050"/>
    </source>
</evidence>
<dbReference type="PANTHER" id="PTHR10643:SF2">
    <property type="entry name" value="KINETOCHORE PROTEIN NDC80 HOMOLOG"/>
    <property type="match status" value="1"/>
</dbReference>
<dbReference type="GO" id="GO:0005634">
    <property type="term" value="C:nucleus"/>
    <property type="evidence" value="ECO:0007669"/>
    <property type="project" value="UniProtKB-SubCell"/>
</dbReference>
<keyword evidence="6 11" id="KW-0175">Coiled coil</keyword>
<proteinExistence type="inferred from homology"/>
<dbReference type="OrthoDB" id="7459479at2759"/>
<dbReference type="GO" id="GO:0051315">
    <property type="term" value="P:attachment of mitotic spindle microtubules to kinetochore"/>
    <property type="evidence" value="ECO:0007669"/>
    <property type="project" value="UniProtKB-UniRule"/>
</dbReference>
<dbReference type="Proteomes" id="UP000327044">
    <property type="component" value="Unassembled WGS sequence"/>
</dbReference>
<dbReference type="InterPro" id="IPR005550">
    <property type="entry name" value="Kinetochore_Ndc80"/>
</dbReference>
<protein>
    <recommendedName>
        <fullName evidence="10">Kinetochore protein NDC80</fullName>
    </recommendedName>
</protein>
<evidence type="ECO:0000313" key="15">
    <source>
        <dbReference type="EMBL" id="KAB0792128.1"/>
    </source>
</evidence>
<feature type="compositionally biased region" description="Basic residues" evidence="12">
    <location>
        <begin position="32"/>
        <end position="43"/>
    </location>
</feature>
<evidence type="ECO:0000313" key="14">
    <source>
        <dbReference type="EMBL" id="JAV94164.1"/>
    </source>
</evidence>
<evidence type="ECO:0000256" key="7">
    <source>
        <dbReference type="ARBA" id="ARBA00023242"/>
    </source>
</evidence>
<dbReference type="EMBL" id="VVIM01000010">
    <property type="protein sequence ID" value="KAB0792128.1"/>
    <property type="molecule type" value="Genomic_DNA"/>
</dbReference>
<reference evidence="14" key="1">
    <citation type="journal article" date="2016" name="Sci. Rep.">
        <title>Molecular characterization of firefly nuptial gifts: a multi-omics approach sheds light on postcopulatory sexual selection.</title>
        <authorList>
            <person name="Al-Wathiqui N."/>
            <person name="Fallon T.R."/>
            <person name="South A."/>
            <person name="Weng J.K."/>
            <person name="Lewis S.M."/>
        </authorList>
    </citation>
    <scope>NUCLEOTIDE SEQUENCE</scope>
</reference>
<dbReference type="GO" id="GO:0031262">
    <property type="term" value="C:Ndc80 complex"/>
    <property type="evidence" value="ECO:0007669"/>
    <property type="project" value="UniProtKB-UniRule"/>
</dbReference>
<evidence type="ECO:0000256" key="6">
    <source>
        <dbReference type="ARBA" id="ARBA00023054"/>
    </source>
</evidence>
<dbReference type="GO" id="GO:0051301">
    <property type="term" value="P:cell division"/>
    <property type="evidence" value="ECO:0007669"/>
    <property type="project" value="UniProtKB-UniRule"/>
</dbReference>
<keyword evidence="16" id="KW-1185">Reference proteome</keyword>
<evidence type="ECO:0000256" key="3">
    <source>
        <dbReference type="ARBA" id="ARBA00022618"/>
    </source>
</evidence>
<keyword evidence="2 10" id="KW-0158">Chromosome</keyword>
<dbReference type="InterPro" id="IPR038273">
    <property type="entry name" value="Ndc80_sf"/>
</dbReference>
<evidence type="ECO:0000313" key="16">
    <source>
        <dbReference type="Proteomes" id="UP000327044"/>
    </source>
</evidence>
<dbReference type="InParanoid" id="A0A1Y1N8A3"/>
<keyword evidence="5 10" id="KW-0995">Kinetochore</keyword>
<feature type="domain" description="Kinetochore protein Ndc80 CH" evidence="13">
    <location>
        <begin position="68"/>
        <end position="195"/>
    </location>
</feature>
<keyword evidence="8 10" id="KW-0131">Cell cycle</keyword>
<evidence type="ECO:0000256" key="2">
    <source>
        <dbReference type="ARBA" id="ARBA00022454"/>
    </source>
</evidence>
<feature type="region of interest" description="Disordered" evidence="12">
    <location>
        <begin position="1"/>
        <end position="87"/>
    </location>
</feature>
<evidence type="ECO:0000256" key="10">
    <source>
        <dbReference type="RuleBase" id="RU368072"/>
    </source>
</evidence>
<comment type="subunit">
    <text evidence="10">Component of the NDC80 complex.</text>
</comment>
<evidence type="ECO:0000256" key="5">
    <source>
        <dbReference type="ARBA" id="ARBA00022838"/>
    </source>
</evidence>
<dbReference type="Pfam" id="PF03801">
    <property type="entry name" value="Ndc80_HEC"/>
    <property type="match status" value="1"/>
</dbReference>
<reference evidence="15 16" key="2">
    <citation type="journal article" date="2018" name="Elife">
        <title>Firefly genomes illuminate parallel origins of bioluminescence in beetles.</title>
        <authorList>
            <person name="Fallon T.R."/>
            <person name="Lower S.E."/>
            <person name="Chang C.H."/>
            <person name="Bessho-Uehara M."/>
            <person name="Martin G.J."/>
            <person name="Bewick A.J."/>
            <person name="Behringer M."/>
            <person name="Debat H.J."/>
            <person name="Wong I."/>
            <person name="Day J.C."/>
            <person name="Suvorov A."/>
            <person name="Silva C.J."/>
            <person name="Stanger-Hall K.F."/>
            <person name="Hall D.W."/>
            <person name="Schmitz R.J."/>
            <person name="Nelson D.R."/>
            <person name="Lewis S.M."/>
            <person name="Shigenobu S."/>
            <person name="Bybee S.M."/>
            <person name="Larracuente A.M."/>
            <person name="Oba Y."/>
            <person name="Weng J.K."/>
        </authorList>
    </citation>
    <scope>NUCLEOTIDE SEQUENCE [LARGE SCALE GENOMIC DNA]</scope>
    <source>
        <strain evidence="15">1611_PpyrPB1</strain>
        <tissue evidence="15">Whole body</tissue>
    </source>
</reference>
<gene>
    <name evidence="15" type="ORF">PPYR_14089</name>
</gene>
<accession>A0A1Y1N8A3</accession>
<keyword evidence="4 10" id="KW-0498">Mitosis</keyword>
<evidence type="ECO:0000256" key="12">
    <source>
        <dbReference type="SAM" id="MobiDB-lite"/>
    </source>
</evidence>
<sequence length="621" mass="71814">MSAARRERSHSAGPSNGARLSRLPIRDTGQASRKKSIDRKRTKSTLGEPARVSRQRSGSLLRTPLTQSGGRSIGKSPTLSSIKKDSRPISDKKWQYEQLVKVRSFFARNEPQIDHNAIKAGMPTDMFIAVTAAYFRRIDKRIIINRENYIEEVPSRLRLFRYPISVKPSLMKAVNIPHSWPSVIAILAWLHDVIESSSDDKSHGTTLQDAALKCFMDMYNLWNMMEESSSELVKPLKELENTAGEYFGNDLERLRQSEQRCRTLEASVIDYAEVNKRKRMENMALKEKCDSLHNKCEAFLLSNKAFEEKITLHKVTISKKSEQLDKELEDLIAMEKNLKYAISNQLYSITDQKQLISEIEDLKNVIRLQEERSHQQKNCVYDFDRKLSDLNQKIQSSAFNYNNVIRNMKILDPSLKELEIIESGFMRSDTAQTFDSILQKLNKKAAEMRTKLNAEQNALTEINQMCQTLEKQLEVVNSELDVCTRIEAEEQFTMEHHIARLEREKQLAIDNVNIVQNELLDLKSRRPNMDALPPNILQIQKEKSDAVDKETRDLKYKAFKFFTQLDLQISNNLLNYMKIMDELNKSYDAALEMMCSDFTSSTEFIQRIDREIDDLQSGKKD</sequence>
<evidence type="ECO:0000256" key="4">
    <source>
        <dbReference type="ARBA" id="ARBA00022776"/>
    </source>
</evidence>
<dbReference type="PANTHER" id="PTHR10643">
    <property type="entry name" value="KINETOCHORE PROTEIN NDC80"/>
    <property type="match status" value="1"/>
</dbReference>
<keyword evidence="9 10" id="KW-0137">Centromere</keyword>
<reference evidence="15" key="3">
    <citation type="submission" date="2019-08" db="EMBL/GenBank/DDBJ databases">
        <authorList>
            <consortium name="Photinus pyralis genome working group"/>
            <person name="Fallon T.R."/>
            <person name="Sander Lower S.E."/>
            <person name="Weng J.-K."/>
        </authorList>
    </citation>
    <scope>NUCLEOTIDE SEQUENCE</scope>
    <source>
        <strain evidence="15">1611_PpyrPB1</strain>
        <tissue evidence="15">Whole body</tissue>
    </source>
</reference>
<comment type="subcellular location">
    <subcellularLocation>
        <location evidence="10">Chromosome</location>
        <location evidence="10">Centromere</location>
        <location evidence="10">Kinetochore</location>
    </subcellularLocation>
    <subcellularLocation>
        <location evidence="10">Nucleus</location>
    </subcellularLocation>
</comment>
<comment type="similarity">
    <text evidence="1 10">Belongs to the NDC80/HEC1 family.</text>
</comment>
<evidence type="ECO:0000259" key="13">
    <source>
        <dbReference type="Pfam" id="PF03801"/>
    </source>
</evidence>
<feature type="compositionally biased region" description="Basic and acidic residues" evidence="12">
    <location>
        <begin position="1"/>
        <end position="10"/>
    </location>
</feature>
<evidence type="ECO:0000256" key="8">
    <source>
        <dbReference type="ARBA" id="ARBA00023306"/>
    </source>
</evidence>
<feature type="coiled-coil region" evidence="11">
    <location>
        <begin position="275"/>
        <end position="372"/>
    </location>
</feature>
<evidence type="ECO:0000256" key="11">
    <source>
        <dbReference type="SAM" id="Coils"/>
    </source>
</evidence>
<dbReference type="Gene3D" id="1.10.418.30">
    <property type="entry name" value="Ncd80 complex, Ncd80 subunit"/>
    <property type="match status" value="1"/>
</dbReference>
<feature type="compositionally biased region" description="Polar residues" evidence="12">
    <location>
        <begin position="55"/>
        <end position="81"/>
    </location>
</feature>
<name>A0A1Y1N8A3_PHOPY</name>
<dbReference type="AlphaFoldDB" id="A0A1Y1N8A3"/>
<feature type="coiled-coil region" evidence="11">
    <location>
        <begin position="438"/>
        <end position="518"/>
    </location>
</feature>
<comment type="function">
    <text evidence="10">Acts as a component of the essential kinetochore-associated NDC80 complex, which is required for chromosome segregation and spindle checkpoint activity.</text>
</comment>
<organism evidence="14">
    <name type="scientific">Photinus pyralis</name>
    <name type="common">Common eastern firefly</name>
    <name type="synonym">Lampyris pyralis</name>
    <dbReference type="NCBI Taxonomy" id="7054"/>
    <lineage>
        <taxon>Eukaryota</taxon>
        <taxon>Metazoa</taxon>
        <taxon>Ecdysozoa</taxon>
        <taxon>Arthropoda</taxon>
        <taxon>Hexapoda</taxon>
        <taxon>Insecta</taxon>
        <taxon>Pterygota</taxon>
        <taxon>Neoptera</taxon>
        <taxon>Endopterygota</taxon>
        <taxon>Coleoptera</taxon>
        <taxon>Polyphaga</taxon>
        <taxon>Elateriformia</taxon>
        <taxon>Elateroidea</taxon>
        <taxon>Lampyridae</taxon>
        <taxon>Lampyrinae</taxon>
        <taxon>Photinus</taxon>
    </lineage>
</organism>
<keyword evidence="7 10" id="KW-0539">Nucleus</keyword>
<dbReference type="EMBL" id="GEZM01010178">
    <property type="protein sequence ID" value="JAV94164.1"/>
    <property type="molecule type" value="Transcribed_RNA"/>
</dbReference>